<proteinExistence type="inferred from homology"/>
<dbReference type="Proteomes" id="UP001501084">
    <property type="component" value="Unassembled WGS sequence"/>
</dbReference>
<dbReference type="PROSITE" id="PS51257">
    <property type="entry name" value="PROKAR_LIPOPROTEIN"/>
    <property type="match status" value="1"/>
</dbReference>
<sequence>MLKSRFGRWSKIGLAGLAGVGALALAACGTPAGAGGGAAGGGGGGGVDEEVIKVALVTHAAPGDTFWDTIRSGAENAAERNNVELLYSSDPDGARQAQLVQQAVDQGVDGIVVTLAKSDAMAGEVQKAVDAGIPVFSINAGEEAYKDLGVLAHFGQNEFIAGQAAGEQFNDAGLKKAVCVIQEQGHVGLEARCEGLADTFEGTSEVLYVQGTDMTNVASTITSKLQTNSDIDAVLTLGAPFAMTAMDSIADAGSSATLATTDLNADVYTAIKDGTILFGIDQQPFVQGYSAVEAVRLYTEGGYVLGGGQAVLTGPTVVNAENADSVSAQFEGSGDDESAE</sequence>
<evidence type="ECO:0000256" key="1">
    <source>
        <dbReference type="ARBA" id="ARBA00004196"/>
    </source>
</evidence>
<name>A0ABN3B3D9_9MICO</name>
<evidence type="ECO:0000313" key="5">
    <source>
        <dbReference type="EMBL" id="GAA2186778.1"/>
    </source>
</evidence>
<evidence type="ECO:0000256" key="3">
    <source>
        <dbReference type="SAM" id="SignalP"/>
    </source>
</evidence>
<protein>
    <submittedName>
        <fullName evidence="5">Substrate-binding domain-containing protein</fullName>
    </submittedName>
</protein>
<reference evidence="5 6" key="1">
    <citation type="journal article" date="2019" name="Int. J. Syst. Evol. Microbiol.">
        <title>The Global Catalogue of Microorganisms (GCM) 10K type strain sequencing project: providing services to taxonomists for standard genome sequencing and annotation.</title>
        <authorList>
            <consortium name="The Broad Institute Genomics Platform"/>
            <consortium name="The Broad Institute Genome Sequencing Center for Infectious Disease"/>
            <person name="Wu L."/>
            <person name="Ma J."/>
        </authorList>
    </citation>
    <scope>NUCLEOTIDE SEQUENCE [LARGE SCALE GENOMIC DNA]</scope>
    <source>
        <strain evidence="5 6">JCM 14919</strain>
    </source>
</reference>
<evidence type="ECO:0000256" key="2">
    <source>
        <dbReference type="ARBA" id="ARBA00007639"/>
    </source>
</evidence>
<feature type="chain" id="PRO_5045396985" evidence="3">
    <location>
        <begin position="27"/>
        <end position="340"/>
    </location>
</feature>
<dbReference type="Gene3D" id="3.40.50.2300">
    <property type="match status" value="2"/>
</dbReference>
<gene>
    <name evidence="5" type="ORF">GCM10009786_08870</name>
</gene>
<accession>A0ABN3B3D9</accession>
<evidence type="ECO:0000259" key="4">
    <source>
        <dbReference type="Pfam" id="PF13407"/>
    </source>
</evidence>
<dbReference type="RefSeq" id="WP_346057527.1">
    <property type="nucleotide sequence ID" value="NZ_BAAAOP010000004.1"/>
</dbReference>
<dbReference type="EMBL" id="BAAAOP010000004">
    <property type="protein sequence ID" value="GAA2186778.1"/>
    <property type="molecule type" value="Genomic_DNA"/>
</dbReference>
<evidence type="ECO:0000313" key="6">
    <source>
        <dbReference type="Proteomes" id="UP001501084"/>
    </source>
</evidence>
<feature type="signal peptide" evidence="3">
    <location>
        <begin position="1"/>
        <end position="26"/>
    </location>
</feature>
<dbReference type="InterPro" id="IPR025997">
    <property type="entry name" value="SBP_2_dom"/>
</dbReference>
<comment type="similarity">
    <text evidence="2">Belongs to the bacterial solute-binding protein 2 family.</text>
</comment>
<dbReference type="InterPro" id="IPR028082">
    <property type="entry name" value="Peripla_BP_I"/>
</dbReference>
<dbReference type="CDD" id="cd06312">
    <property type="entry name" value="PBP1_ABC_sugar_binding-like"/>
    <property type="match status" value="1"/>
</dbReference>
<dbReference type="InterPro" id="IPR050555">
    <property type="entry name" value="Bact_Solute-Bind_Prot2"/>
</dbReference>
<keyword evidence="6" id="KW-1185">Reference proteome</keyword>
<feature type="domain" description="Periplasmic binding protein" evidence="4">
    <location>
        <begin position="55"/>
        <end position="301"/>
    </location>
</feature>
<dbReference type="Pfam" id="PF13407">
    <property type="entry name" value="Peripla_BP_4"/>
    <property type="match status" value="1"/>
</dbReference>
<dbReference type="SUPFAM" id="SSF53822">
    <property type="entry name" value="Periplasmic binding protein-like I"/>
    <property type="match status" value="1"/>
</dbReference>
<keyword evidence="3" id="KW-0732">Signal</keyword>
<dbReference type="PANTHER" id="PTHR30036:SF7">
    <property type="entry name" value="ABC TRANSPORTER PERIPLASMIC-BINDING PROTEIN YPHF"/>
    <property type="match status" value="1"/>
</dbReference>
<dbReference type="PANTHER" id="PTHR30036">
    <property type="entry name" value="D-XYLOSE-BINDING PERIPLASMIC PROTEIN"/>
    <property type="match status" value="1"/>
</dbReference>
<comment type="caution">
    <text evidence="5">The sequence shown here is derived from an EMBL/GenBank/DDBJ whole genome shotgun (WGS) entry which is preliminary data.</text>
</comment>
<organism evidence="5 6">
    <name type="scientific">Leucobacter alluvii</name>
    <dbReference type="NCBI Taxonomy" id="340321"/>
    <lineage>
        <taxon>Bacteria</taxon>
        <taxon>Bacillati</taxon>
        <taxon>Actinomycetota</taxon>
        <taxon>Actinomycetes</taxon>
        <taxon>Micrococcales</taxon>
        <taxon>Microbacteriaceae</taxon>
        <taxon>Leucobacter</taxon>
    </lineage>
</organism>
<comment type="subcellular location">
    <subcellularLocation>
        <location evidence="1">Cell envelope</location>
    </subcellularLocation>
</comment>